<sequence>MVDLKVTLV</sequence>
<organism evidence="1">
    <name type="scientific">Rhizophora mucronata</name>
    <name type="common">Asiatic mangrove</name>
    <dbReference type="NCBI Taxonomy" id="61149"/>
    <lineage>
        <taxon>Eukaryota</taxon>
        <taxon>Viridiplantae</taxon>
        <taxon>Streptophyta</taxon>
        <taxon>Embryophyta</taxon>
        <taxon>Tracheophyta</taxon>
        <taxon>Spermatophyta</taxon>
        <taxon>Magnoliopsida</taxon>
        <taxon>eudicotyledons</taxon>
        <taxon>Gunneridae</taxon>
        <taxon>Pentapetalae</taxon>
        <taxon>rosids</taxon>
        <taxon>fabids</taxon>
        <taxon>Malpighiales</taxon>
        <taxon>Rhizophoraceae</taxon>
        <taxon>Rhizophora</taxon>
    </lineage>
</organism>
<protein>
    <submittedName>
        <fullName evidence="1">Uncharacterized protein</fullName>
    </submittedName>
</protein>
<evidence type="ECO:0000313" key="1">
    <source>
        <dbReference type="EMBL" id="MBX10753.1"/>
    </source>
</evidence>
<dbReference type="EMBL" id="GGEC01030269">
    <property type="protein sequence ID" value="MBX10753.1"/>
    <property type="molecule type" value="Transcribed_RNA"/>
</dbReference>
<name>A0A2P2KYG6_RHIMU</name>
<reference evidence="1" key="1">
    <citation type="submission" date="2018-02" db="EMBL/GenBank/DDBJ databases">
        <title>Rhizophora mucronata_Transcriptome.</title>
        <authorList>
            <person name="Meera S.P."/>
            <person name="Sreeshan A."/>
            <person name="Augustine A."/>
        </authorList>
    </citation>
    <scope>NUCLEOTIDE SEQUENCE</scope>
    <source>
        <tissue evidence="1">Leaf</tissue>
    </source>
</reference>
<accession>A0A2P2KYG6</accession>
<proteinExistence type="predicted"/>